<dbReference type="RefSeq" id="WP_369736503.1">
    <property type="nucleotide sequence ID" value="NZ_JBGEDP010000001.1"/>
</dbReference>
<name>A0ABV4BU72_9MYCO</name>
<accession>A0ABV4BU72</accession>
<dbReference type="Proteomes" id="UP001564760">
    <property type="component" value="Unassembled WGS sequence"/>
</dbReference>
<comment type="caution">
    <text evidence="1">The sequence shown here is derived from an EMBL/GenBank/DDBJ whole genome shotgun (WGS) entry which is preliminary data.</text>
</comment>
<keyword evidence="2" id="KW-1185">Reference proteome</keyword>
<gene>
    <name evidence="1" type="ORF">AB8998_01640</name>
</gene>
<reference evidence="1 2" key="1">
    <citation type="submission" date="2024-08" db="EMBL/GenBank/DDBJ databases">
        <title>Mycobacterium servetensis sp. nov., a novel rapid-growing mycobacterial species recovered from a human patient in Zaragoza, Spain.</title>
        <authorList>
            <person name="Tristancho-Baro A.I."/>
            <person name="Buenestado-Serrano S."/>
            <person name="Garcia De Viedma D."/>
            <person name="Milagro-Beamonte A."/>
            <person name="Burillo N."/>
            <person name="Sanz S."/>
            <person name="Lopez-Calleja A.I."/>
            <person name="Penas-Utrilla D."/>
            <person name="Guardingo M."/>
            <person name="Garcia M.J."/>
            <person name="Vinuelas-Bayon J."/>
        </authorList>
    </citation>
    <scope>NUCLEOTIDE SEQUENCE [LARGE SCALE GENOMIC DNA]</scope>
    <source>
        <strain evidence="2">HUMS_12744610</strain>
    </source>
</reference>
<sequence length="160" mass="17322">MTTPDNTATTWRDLADQLTDHEVDEFRDMERRLPEGEKGAAFLLKSARDCIADRLVDVMYADVPLPAGARTDSAGWGKNLQRDGYSRSLVWRSYEGGMADLRLAGSGISVDIDGRQQCDGSFTRGISLWGVDEGAGLTADQARAVAALLVGAADELDRLS</sequence>
<evidence type="ECO:0000313" key="2">
    <source>
        <dbReference type="Proteomes" id="UP001564760"/>
    </source>
</evidence>
<organism evidence="1 2">
    <name type="scientific">Mycobacterium servetii</name>
    <dbReference type="NCBI Taxonomy" id="3237418"/>
    <lineage>
        <taxon>Bacteria</taxon>
        <taxon>Bacillati</taxon>
        <taxon>Actinomycetota</taxon>
        <taxon>Actinomycetes</taxon>
        <taxon>Mycobacteriales</taxon>
        <taxon>Mycobacteriaceae</taxon>
        <taxon>Mycobacterium</taxon>
    </lineage>
</organism>
<dbReference type="EMBL" id="JBGEDP010000001">
    <property type="protein sequence ID" value="MEY8013847.1"/>
    <property type="molecule type" value="Genomic_DNA"/>
</dbReference>
<evidence type="ECO:0000313" key="1">
    <source>
        <dbReference type="EMBL" id="MEY8013847.1"/>
    </source>
</evidence>
<proteinExistence type="predicted"/>
<protein>
    <submittedName>
        <fullName evidence="1">Uncharacterized protein</fullName>
    </submittedName>
</protein>